<evidence type="ECO:0000313" key="3">
    <source>
        <dbReference type="EMBL" id="KAF2105499.1"/>
    </source>
</evidence>
<keyword evidence="4" id="KW-1185">Reference proteome</keyword>
<feature type="region of interest" description="Disordered" evidence="1">
    <location>
        <begin position="105"/>
        <end position="124"/>
    </location>
</feature>
<gene>
    <name evidence="3" type="ORF">BDV96DRAFT_373268</name>
</gene>
<evidence type="ECO:0000259" key="2">
    <source>
        <dbReference type="Pfam" id="PF20516"/>
    </source>
</evidence>
<sequence>MPTSPPLSPSLTREQRTHISSWLAQLIPSPDFSTQKSRKGKHAASEPPPILTHLPSPSYSPTPAVAMSTERSQSPNKRARIDDEVVPGESISVVLRPLEELSTFSPPVTQASKTPRSSSPSRETVVNLQFAKPPILTEAFNGATHPIPQRVWDIMYRLQPDNVERWVPASLKESIMGDSELGLQQISKGAWDPDCPDPVVDQYTLAAVKDIFLCARHCTAKGRDENAWCAEVVRPLLELALRLSDTKDLMVQSVCVIPIHSSVTTSRIKLTIALASQSQAINPTYLSAPASSSAMRPKPLISRKADFTLSYSDKTPTFRTLYAGIREQGYAEVSHMTDAYTQETPLFTAIEVKASDGIKPQGQYQLSVWLAASLRKKAELARAAGLMDTTNLVEPAFVVVGHEWYFYLGYLLLNGNGATIILQQGSCLTDSISGIFKLLRVLTGVVEYGLGGTGEKEGDGLWGAFLGVVLERLAGLREKDHVAEVS</sequence>
<organism evidence="3 4">
    <name type="scientific">Lophiotrema nucula</name>
    <dbReference type="NCBI Taxonomy" id="690887"/>
    <lineage>
        <taxon>Eukaryota</taxon>
        <taxon>Fungi</taxon>
        <taxon>Dikarya</taxon>
        <taxon>Ascomycota</taxon>
        <taxon>Pezizomycotina</taxon>
        <taxon>Dothideomycetes</taxon>
        <taxon>Pleosporomycetidae</taxon>
        <taxon>Pleosporales</taxon>
        <taxon>Lophiotremataceae</taxon>
        <taxon>Lophiotrema</taxon>
    </lineage>
</organism>
<name>A0A6A5YDZ0_9PLEO</name>
<proteinExistence type="predicted"/>
<dbReference type="Pfam" id="PF20516">
    <property type="entry name" value="PDDEXK_12"/>
    <property type="match status" value="1"/>
</dbReference>
<reference evidence="3" key="1">
    <citation type="journal article" date="2020" name="Stud. Mycol.">
        <title>101 Dothideomycetes genomes: a test case for predicting lifestyles and emergence of pathogens.</title>
        <authorList>
            <person name="Haridas S."/>
            <person name="Albert R."/>
            <person name="Binder M."/>
            <person name="Bloem J."/>
            <person name="Labutti K."/>
            <person name="Salamov A."/>
            <person name="Andreopoulos B."/>
            <person name="Baker S."/>
            <person name="Barry K."/>
            <person name="Bills G."/>
            <person name="Bluhm B."/>
            <person name="Cannon C."/>
            <person name="Castanera R."/>
            <person name="Culley D."/>
            <person name="Daum C."/>
            <person name="Ezra D."/>
            <person name="Gonzalez J."/>
            <person name="Henrissat B."/>
            <person name="Kuo A."/>
            <person name="Liang C."/>
            <person name="Lipzen A."/>
            <person name="Lutzoni F."/>
            <person name="Magnuson J."/>
            <person name="Mondo S."/>
            <person name="Nolan M."/>
            <person name="Ohm R."/>
            <person name="Pangilinan J."/>
            <person name="Park H.-J."/>
            <person name="Ramirez L."/>
            <person name="Alfaro M."/>
            <person name="Sun H."/>
            <person name="Tritt A."/>
            <person name="Yoshinaga Y."/>
            <person name="Zwiers L.-H."/>
            <person name="Turgeon B."/>
            <person name="Goodwin S."/>
            <person name="Spatafora J."/>
            <person name="Crous P."/>
            <person name="Grigoriev I."/>
        </authorList>
    </citation>
    <scope>NUCLEOTIDE SEQUENCE</scope>
    <source>
        <strain evidence="3">CBS 627.86</strain>
    </source>
</reference>
<dbReference type="OrthoDB" id="4161186at2759"/>
<protein>
    <recommendedName>
        <fullName evidence="2">PD-(D/E)XK nuclease-like domain-containing protein</fullName>
    </recommendedName>
</protein>
<feature type="region of interest" description="Disordered" evidence="1">
    <location>
        <begin position="25"/>
        <end position="78"/>
    </location>
</feature>
<accession>A0A6A5YDZ0</accession>
<dbReference type="InterPro" id="IPR046797">
    <property type="entry name" value="PDDEXK_12"/>
</dbReference>
<dbReference type="AlphaFoldDB" id="A0A6A5YDZ0"/>
<evidence type="ECO:0000256" key="1">
    <source>
        <dbReference type="SAM" id="MobiDB-lite"/>
    </source>
</evidence>
<feature type="domain" description="PD-(D/E)XK nuclease-like" evidence="2">
    <location>
        <begin position="201"/>
        <end position="446"/>
    </location>
</feature>
<evidence type="ECO:0000313" key="4">
    <source>
        <dbReference type="Proteomes" id="UP000799770"/>
    </source>
</evidence>
<dbReference type="EMBL" id="ML977379">
    <property type="protein sequence ID" value="KAF2105499.1"/>
    <property type="molecule type" value="Genomic_DNA"/>
</dbReference>
<dbReference type="Proteomes" id="UP000799770">
    <property type="component" value="Unassembled WGS sequence"/>
</dbReference>